<organism evidence="2 3">
    <name type="scientific">Datura stramonium</name>
    <name type="common">Jimsonweed</name>
    <name type="synonym">Common thornapple</name>
    <dbReference type="NCBI Taxonomy" id="4076"/>
    <lineage>
        <taxon>Eukaryota</taxon>
        <taxon>Viridiplantae</taxon>
        <taxon>Streptophyta</taxon>
        <taxon>Embryophyta</taxon>
        <taxon>Tracheophyta</taxon>
        <taxon>Spermatophyta</taxon>
        <taxon>Magnoliopsida</taxon>
        <taxon>eudicotyledons</taxon>
        <taxon>Gunneridae</taxon>
        <taxon>Pentapetalae</taxon>
        <taxon>asterids</taxon>
        <taxon>lamiids</taxon>
        <taxon>Solanales</taxon>
        <taxon>Solanaceae</taxon>
        <taxon>Solanoideae</taxon>
        <taxon>Datureae</taxon>
        <taxon>Datura</taxon>
    </lineage>
</organism>
<feature type="compositionally biased region" description="Polar residues" evidence="1">
    <location>
        <begin position="22"/>
        <end position="45"/>
    </location>
</feature>
<feature type="compositionally biased region" description="Polar residues" evidence="1">
    <location>
        <begin position="54"/>
        <end position="65"/>
    </location>
</feature>
<dbReference type="Proteomes" id="UP000823775">
    <property type="component" value="Unassembled WGS sequence"/>
</dbReference>
<proteinExistence type="predicted"/>
<reference evidence="2 3" key="1">
    <citation type="journal article" date="2021" name="BMC Genomics">
        <title>Datura genome reveals duplications of psychoactive alkaloid biosynthetic genes and high mutation rate following tissue culture.</title>
        <authorList>
            <person name="Rajewski A."/>
            <person name="Carter-House D."/>
            <person name="Stajich J."/>
            <person name="Litt A."/>
        </authorList>
    </citation>
    <scope>NUCLEOTIDE SEQUENCE [LARGE SCALE GENOMIC DNA]</scope>
    <source>
        <strain evidence="2">AR-01</strain>
    </source>
</reference>
<evidence type="ECO:0000313" key="3">
    <source>
        <dbReference type="Proteomes" id="UP000823775"/>
    </source>
</evidence>
<protein>
    <submittedName>
        <fullName evidence="2">Uncharacterized protein</fullName>
    </submittedName>
</protein>
<accession>A0ABS8WK57</accession>
<keyword evidence="3" id="KW-1185">Reference proteome</keyword>
<evidence type="ECO:0000313" key="2">
    <source>
        <dbReference type="EMBL" id="MCE3049910.1"/>
    </source>
</evidence>
<evidence type="ECO:0000256" key="1">
    <source>
        <dbReference type="SAM" id="MobiDB-lite"/>
    </source>
</evidence>
<name>A0ABS8WK57_DATST</name>
<feature type="region of interest" description="Disordered" evidence="1">
    <location>
        <begin position="1"/>
        <end position="91"/>
    </location>
</feature>
<sequence length="105" mass="11169">MVNVPMAEAAPPSTEGELPSAVSKTTPGSSQEKCSPTSTPRSSKTAPEEVGQETGITNVETSNPNLEGVETMDDTSRVKDVEDDDDDDVPLSTKWERLNSEVGVF</sequence>
<comment type="caution">
    <text evidence="2">The sequence shown here is derived from an EMBL/GenBank/DDBJ whole genome shotgun (WGS) entry which is preliminary data.</text>
</comment>
<gene>
    <name evidence="2" type="ORF">HAX54_046105</name>
</gene>
<dbReference type="EMBL" id="JACEIK010007233">
    <property type="protein sequence ID" value="MCE3049910.1"/>
    <property type="molecule type" value="Genomic_DNA"/>
</dbReference>